<dbReference type="PATRIC" id="fig|1353534.3.peg.1733"/>
<dbReference type="InterPro" id="IPR011528">
    <property type="entry name" value="NERD"/>
</dbReference>
<evidence type="ECO:0000256" key="1">
    <source>
        <dbReference type="SAM" id="Coils"/>
    </source>
</evidence>
<feature type="coiled-coil region" evidence="1">
    <location>
        <begin position="60"/>
        <end position="113"/>
    </location>
</feature>
<evidence type="ECO:0000256" key="2">
    <source>
        <dbReference type="SAM" id="Phobius"/>
    </source>
</evidence>
<feature type="domain" description="NERD" evidence="3">
    <location>
        <begin position="169"/>
        <end position="285"/>
    </location>
</feature>
<sequence length="345" mass="39911">MAKIIKMNNNIADKRESLQKKIIRQYMWMKAGDIIVKIFAFMFALFCIMGLMGISVHASQKSFEEVNQEMQQQAEKSKQKNQQQFEENKQKALQEFEAGQKKSQQQAEEYRQKMDETYGKSRRIANQNVAYASVMLFFALIFTAFSKINKFFRKRIVKKLKKQLDIYESGLTGEFNTVQSLARLSDDYTIISNPIITTNGSSNELDNLIVGSNGIFIVETKNHSGFIQGDVNNQNWKQDRMNSGDHEFYNPVKQVSQHGRRIEEFLRLNGFNFKVQKIVYFSNTEVAISISGQTDVKIFCNRDLDSMLSNIESFKNNTTLSENDKAVIINAIIKNQKEQKFNIKQ</sequence>
<evidence type="ECO:0000259" key="3">
    <source>
        <dbReference type="PROSITE" id="PS50965"/>
    </source>
</evidence>
<keyword evidence="1" id="KW-0175">Coiled coil</keyword>
<organism evidence="4 5">
    <name type="scientific">Clostridium ragsdalei P11</name>
    <dbReference type="NCBI Taxonomy" id="1353534"/>
    <lineage>
        <taxon>Bacteria</taxon>
        <taxon>Bacillati</taxon>
        <taxon>Bacillota</taxon>
        <taxon>Clostridia</taxon>
        <taxon>Eubacteriales</taxon>
        <taxon>Clostridiaceae</taxon>
        <taxon>Clostridium</taxon>
    </lineage>
</organism>
<reference evidence="4 5" key="1">
    <citation type="journal article" date="2012" name="Front. Microbiol.">
        <title>Draft Genome Sequence of the Virulent Strain 01-B526 of the Fish Pathogen Aeromonas salmonicida.</title>
        <authorList>
            <person name="Charette S.J."/>
            <person name="Brochu F."/>
            <person name="Boyle B."/>
            <person name="Filion G."/>
            <person name="Tanaka K.H."/>
            <person name="Derome N."/>
        </authorList>
    </citation>
    <scope>NUCLEOTIDE SEQUENCE [LARGE SCALE GENOMIC DNA]</scope>
    <source>
        <strain evidence="4 5">P11</strain>
    </source>
</reference>
<comment type="caution">
    <text evidence="4">The sequence shown here is derived from an EMBL/GenBank/DDBJ whole genome shotgun (WGS) entry which is preliminary data.</text>
</comment>
<feature type="transmembrane region" description="Helical" evidence="2">
    <location>
        <begin position="129"/>
        <end position="152"/>
    </location>
</feature>
<keyword evidence="5" id="KW-1185">Reference proteome</keyword>
<dbReference type="AlphaFoldDB" id="A0A1A6AVT4"/>
<name>A0A1A6AVT4_9CLOT</name>
<protein>
    <submittedName>
        <fullName evidence="4">Nuclease-related domain protein</fullName>
    </submittedName>
</protein>
<accession>A0A1A6AVT4</accession>
<feature type="transmembrane region" description="Helical" evidence="2">
    <location>
        <begin position="34"/>
        <end position="54"/>
    </location>
</feature>
<keyword evidence="2" id="KW-0812">Transmembrane</keyword>
<evidence type="ECO:0000313" key="5">
    <source>
        <dbReference type="Proteomes" id="UP000093954"/>
    </source>
</evidence>
<evidence type="ECO:0000313" key="4">
    <source>
        <dbReference type="EMBL" id="OBR94157.1"/>
    </source>
</evidence>
<dbReference type="Pfam" id="PF08378">
    <property type="entry name" value="NERD"/>
    <property type="match status" value="1"/>
</dbReference>
<dbReference type="Proteomes" id="UP000093954">
    <property type="component" value="Unassembled WGS sequence"/>
</dbReference>
<dbReference type="EMBL" id="LROS01000015">
    <property type="protein sequence ID" value="OBR94157.1"/>
    <property type="molecule type" value="Genomic_DNA"/>
</dbReference>
<dbReference type="PROSITE" id="PS50965">
    <property type="entry name" value="NERD"/>
    <property type="match status" value="1"/>
</dbReference>
<dbReference type="RefSeq" id="WP_065078002.1">
    <property type="nucleotide sequence ID" value="NZ_LROS01000015.1"/>
</dbReference>
<proteinExistence type="predicted"/>
<keyword evidence="2" id="KW-1133">Transmembrane helix</keyword>
<keyword evidence="2" id="KW-0472">Membrane</keyword>
<gene>
    <name evidence="4" type="ORF">CLRAG_16970</name>
</gene>